<dbReference type="Proteomes" id="UP000694392">
    <property type="component" value="Unplaced"/>
</dbReference>
<proteinExistence type="inferred from homology"/>
<reference evidence="3" key="2">
    <citation type="submission" date="2025-09" db="UniProtKB">
        <authorList>
            <consortium name="Ensembl"/>
        </authorList>
    </citation>
    <scope>IDENTIFICATION</scope>
</reference>
<dbReference type="GO" id="GO:0033615">
    <property type="term" value="P:mitochondrial proton-transporting ATP synthase complex assembly"/>
    <property type="evidence" value="ECO:0007669"/>
    <property type="project" value="Ensembl"/>
</dbReference>
<evidence type="ECO:0000313" key="4">
    <source>
        <dbReference type="Proteomes" id="UP000694392"/>
    </source>
</evidence>
<dbReference type="GO" id="GO:0005654">
    <property type="term" value="C:nucleoplasm"/>
    <property type="evidence" value="ECO:0007669"/>
    <property type="project" value="Ensembl"/>
</dbReference>
<keyword evidence="2" id="KW-1133">Transmembrane helix</keyword>
<dbReference type="PANTHER" id="PTHR13281">
    <property type="entry name" value="TRANSMEMBRANE PROTEIN 70, MITOCHONDRIAL"/>
    <property type="match status" value="1"/>
</dbReference>
<dbReference type="PANTHER" id="PTHR13281:SF0">
    <property type="entry name" value="TRANSMEMBRANE PROTEIN 70, MITOCHONDRIAL"/>
    <property type="match status" value="1"/>
</dbReference>
<dbReference type="GO" id="GO:0030061">
    <property type="term" value="C:mitochondrial crista"/>
    <property type="evidence" value="ECO:0007669"/>
    <property type="project" value="Ensembl"/>
</dbReference>
<dbReference type="AlphaFoldDB" id="A0A8D0HLR7"/>
<keyword evidence="4" id="KW-1185">Reference proteome</keyword>
<dbReference type="InterPro" id="IPR009724">
    <property type="entry name" value="TMEM70"/>
</dbReference>
<dbReference type="InterPro" id="IPR045325">
    <property type="entry name" value="TMEM70/TMEM186/TMEM223"/>
</dbReference>
<dbReference type="GeneTree" id="ENSGT00390000018710"/>
<sequence>MLLLAASGCRALGLQLAKRVGTAPLLALSHTYSAAGARSSRGLGASVSGNQIIFPHVKSVCCFSTSSHENSEHEHSEYGRLIYTGNLAKPVLGVKFFSYSTSMITFCLMPYVLLKTGLAVDNLALQITLYSILGAFAFITPVAFHLLTKGYVIRLYHSAETDTYTAITYNVILAEKSTAFHQKDVRVPDISKIFTTFYAKSKSMLVSPRLFPHPQDYSHLMGYDKPFHFDLGEENQSSEMK</sequence>
<name>A0A8D0HLR7_SPHPU</name>
<dbReference type="GO" id="GO:0140260">
    <property type="term" value="F:mitochondrial proton-transporting ATP synthase complex binding"/>
    <property type="evidence" value="ECO:0007669"/>
    <property type="project" value="Ensembl"/>
</dbReference>
<dbReference type="GO" id="GO:0051260">
    <property type="term" value="P:protein homooligomerization"/>
    <property type="evidence" value="ECO:0007669"/>
    <property type="project" value="Ensembl"/>
</dbReference>
<evidence type="ECO:0000256" key="2">
    <source>
        <dbReference type="SAM" id="Phobius"/>
    </source>
</evidence>
<evidence type="ECO:0000256" key="1">
    <source>
        <dbReference type="ARBA" id="ARBA00005280"/>
    </source>
</evidence>
<gene>
    <name evidence="3" type="primary">TMEM70</name>
</gene>
<protein>
    <submittedName>
        <fullName evidence="3">Transmembrane protein 70</fullName>
    </submittedName>
</protein>
<keyword evidence="2" id="KW-0472">Membrane</keyword>
<dbReference type="Pfam" id="PF06979">
    <property type="entry name" value="TMEM70"/>
    <property type="match status" value="1"/>
</dbReference>
<organism evidence="3 4">
    <name type="scientific">Sphenodon punctatus</name>
    <name type="common">Tuatara</name>
    <name type="synonym">Hatteria punctata</name>
    <dbReference type="NCBI Taxonomy" id="8508"/>
    <lineage>
        <taxon>Eukaryota</taxon>
        <taxon>Metazoa</taxon>
        <taxon>Chordata</taxon>
        <taxon>Craniata</taxon>
        <taxon>Vertebrata</taxon>
        <taxon>Euteleostomi</taxon>
        <taxon>Lepidosauria</taxon>
        <taxon>Sphenodontia</taxon>
        <taxon>Sphenodontidae</taxon>
        <taxon>Sphenodon</taxon>
    </lineage>
</organism>
<accession>A0A8D0HLR7</accession>
<feature type="transmembrane region" description="Helical" evidence="2">
    <location>
        <begin position="96"/>
        <end position="114"/>
    </location>
</feature>
<dbReference type="OMA" id="DFVHLMG"/>
<dbReference type="GO" id="GO:0032981">
    <property type="term" value="P:mitochondrial respiratory chain complex I assembly"/>
    <property type="evidence" value="ECO:0007669"/>
    <property type="project" value="Ensembl"/>
</dbReference>
<reference evidence="3" key="1">
    <citation type="submission" date="2025-08" db="UniProtKB">
        <authorList>
            <consortium name="Ensembl"/>
        </authorList>
    </citation>
    <scope>IDENTIFICATION</scope>
</reference>
<evidence type="ECO:0000313" key="3">
    <source>
        <dbReference type="Ensembl" id="ENSSPUP00000023719.1"/>
    </source>
</evidence>
<dbReference type="Ensembl" id="ENSSPUT00000025306.1">
    <property type="protein sequence ID" value="ENSSPUP00000023719.1"/>
    <property type="gene ID" value="ENSSPUG00000018194.1"/>
</dbReference>
<keyword evidence="2" id="KW-0812">Transmembrane</keyword>
<comment type="similarity">
    <text evidence="1">Belongs to the TMEM70 family.</text>
</comment>
<feature type="transmembrane region" description="Helical" evidence="2">
    <location>
        <begin position="123"/>
        <end position="147"/>
    </location>
</feature>